<sequence length="42" mass="4615">MQGTDYQDLDKTPEAIIGATKTLAANTAHLARRLKDSHYLSV</sequence>
<accession>A0A250VVF3</accession>
<dbReference type="Proteomes" id="UP000217446">
    <property type="component" value="Unassembled WGS sequence"/>
</dbReference>
<dbReference type="AlphaFoldDB" id="A0A250VVF3"/>
<evidence type="ECO:0000313" key="1">
    <source>
        <dbReference type="EMBL" id="GAX58002.1"/>
    </source>
</evidence>
<name>A0A250VVF3_STROL</name>
<proteinExistence type="predicted"/>
<dbReference type="EMBL" id="BDQI01000043">
    <property type="protein sequence ID" value="GAX58002.1"/>
    <property type="molecule type" value="Genomic_DNA"/>
</dbReference>
<gene>
    <name evidence="1" type="ORF">SO3561_09573</name>
</gene>
<protein>
    <submittedName>
        <fullName evidence="1">Flavodoxin</fullName>
    </submittedName>
</protein>
<evidence type="ECO:0000313" key="2">
    <source>
        <dbReference type="Proteomes" id="UP000217446"/>
    </source>
</evidence>
<keyword evidence="2" id="KW-1185">Reference proteome</keyword>
<reference evidence="2" key="1">
    <citation type="submission" date="2017-05" db="EMBL/GenBank/DDBJ databases">
        <title>Streptomyces olivochromogenes NBRC 3561 whole genome shotgun sequence.</title>
        <authorList>
            <person name="Dohra H."/>
            <person name="Kodani S."/>
        </authorList>
    </citation>
    <scope>NUCLEOTIDE SEQUENCE [LARGE SCALE GENOMIC DNA]</scope>
    <source>
        <strain evidence="2">NBRC 3561</strain>
    </source>
</reference>
<organism evidence="1 2">
    <name type="scientific">Streptomyces olivochromogenes</name>
    <dbReference type="NCBI Taxonomy" id="1963"/>
    <lineage>
        <taxon>Bacteria</taxon>
        <taxon>Bacillati</taxon>
        <taxon>Actinomycetota</taxon>
        <taxon>Actinomycetes</taxon>
        <taxon>Kitasatosporales</taxon>
        <taxon>Streptomycetaceae</taxon>
        <taxon>Streptomyces</taxon>
    </lineage>
</organism>
<comment type="caution">
    <text evidence="1">The sequence shown here is derived from an EMBL/GenBank/DDBJ whole genome shotgun (WGS) entry which is preliminary data.</text>
</comment>